<organism evidence="1 2">
    <name type="scientific">Prunus yedoensis var. nudiflora</name>
    <dbReference type="NCBI Taxonomy" id="2094558"/>
    <lineage>
        <taxon>Eukaryota</taxon>
        <taxon>Viridiplantae</taxon>
        <taxon>Streptophyta</taxon>
        <taxon>Embryophyta</taxon>
        <taxon>Tracheophyta</taxon>
        <taxon>Spermatophyta</taxon>
        <taxon>Magnoliopsida</taxon>
        <taxon>eudicotyledons</taxon>
        <taxon>Gunneridae</taxon>
        <taxon>Pentapetalae</taxon>
        <taxon>rosids</taxon>
        <taxon>fabids</taxon>
        <taxon>Rosales</taxon>
        <taxon>Rosaceae</taxon>
        <taxon>Amygdaloideae</taxon>
        <taxon>Amygdaleae</taxon>
        <taxon>Prunus</taxon>
    </lineage>
</organism>
<reference evidence="1 2" key="1">
    <citation type="submission" date="2018-02" db="EMBL/GenBank/DDBJ databases">
        <title>Draft genome of wild Prunus yedoensis var. nudiflora.</title>
        <authorList>
            <person name="Baek S."/>
            <person name="Kim J.-H."/>
            <person name="Choi K."/>
            <person name="Kim G.-B."/>
            <person name="Cho A."/>
            <person name="Jang H."/>
            <person name="Shin C.-H."/>
            <person name="Yu H.-J."/>
            <person name="Mun J.-H."/>
        </authorList>
    </citation>
    <scope>NUCLEOTIDE SEQUENCE [LARGE SCALE GENOMIC DNA]</scope>
    <source>
        <strain evidence="2">cv. Jeju island</strain>
        <tissue evidence="1">Leaf</tissue>
    </source>
</reference>
<name>A0A314ULD4_PRUYE</name>
<proteinExistence type="predicted"/>
<accession>A0A314ULD4</accession>
<protein>
    <submittedName>
        <fullName evidence="1">Uncharacterized protein</fullName>
    </submittedName>
</protein>
<keyword evidence="2" id="KW-1185">Reference proteome</keyword>
<dbReference type="AlphaFoldDB" id="A0A314ULD4"/>
<dbReference type="EMBL" id="PJQY01003440">
    <property type="protein sequence ID" value="PQM37502.1"/>
    <property type="molecule type" value="Genomic_DNA"/>
</dbReference>
<dbReference type="Proteomes" id="UP000250321">
    <property type="component" value="Unassembled WGS sequence"/>
</dbReference>
<evidence type="ECO:0000313" key="1">
    <source>
        <dbReference type="EMBL" id="PQM37502.1"/>
    </source>
</evidence>
<gene>
    <name evidence="1" type="ORF">Pyn_23171</name>
</gene>
<comment type="caution">
    <text evidence="1">The sequence shown here is derived from an EMBL/GenBank/DDBJ whole genome shotgun (WGS) entry which is preliminary data.</text>
</comment>
<sequence>MDLMLEQRLQALLLLEIIPATIVIKFSQYKYATPFPFEKVLDEAVGPRHLTITLTSKWNPCIRSRTMLGLGRVPTQGFPLLVRAAVQATWSDHLTQAKTFSSFSTVYVAVDIVESLRVSYLYLTLHRDRDAIRD</sequence>
<evidence type="ECO:0000313" key="2">
    <source>
        <dbReference type="Proteomes" id="UP000250321"/>
    </source>
</evidence>